<keyword evidence="1" id="KW-0812">Transmembrane</keyword>
<name>A0A3D9Z3B6_9HYPH</name>
<dbReference type="RefSeq" id="WP_115835347.1">
    <property type="nucleotide sequence ID" value="NZ_CP025086.1"/>
</dbReference>
<dbReference type="AlphaFoldDB" id="A0A3D9Z3B6"/>
<dbReference type="Pfam" id="PF20398">
    <property type="entry name" value="DUF6691"/>
    <property type="match status" value="1"/>
</dbReference>
<sequence>MTKFAAFLCGLIFGFGLVVAQMSNPSKVLNFLDIAGHWDPSLAFVMGGAVIVTFLGYRLVGRAPVSLTGRPFEAPRTLPIDARLVSGAALFGIGWGLVGLCPGPAIVALGVDGWEAVLFIAAMAIGMVLYDRVLRPILPSDSPDPGGIAAVSRPR</sequence>
<protein>
    <recommendedName>
        <fullName evidence="4">Sulphur transport domain-containing protein</fullName>
    </recommendedName>
</protein>
<gene>
    <name evidence="2" type="ORF">DES32_0824</name>
</gene>
<dbReference type="InterPro" id="IPR046513">
    <property type="entry name" value="DUF6691"/>
</dbReference>
<keyword evidence="3" id="KW-1185">Reference proteome</keyword>
<evidence type="ECO:0008006" key="4">
    <source>
        <dbReference type="Google" id="ProtNLM"/>
    </source>
</evidence>
<dbReference type="EMBL" id="QUMO01000001">
    <property type="protein sequence ID" value="REF89597.1"/>
    <property type="molecule type" value="Genomic_DNA"/>
</dbReference>
<comment type="caution">
    <text evidence="2">The sequence shown here is derived from an EMBL/GenBank/DDBJ whole genome shotgun (WGS) entry which is preliminary data.</text>
</comment>
<reference evidence="2 3" key="1">
    <citation type="submission" date="2018-08" db="EMBL/GenBank/DDBJ databases">
        <title>Genomic Encyclopedia of Type Strains, Phase IV (KMG-IV): sequencing the most valuable type-strain genomes for metagenomic binning, comparative biology and taxonomic classification.</title>
        <authorList>
            <person name="Goeker M."/>
        </authorList>
    </citation>
    <scope>NUCLEOTIDE SEQUENCE [LARGE SCALE GENOMIC DNA]</scope>
    <source>
        <strain evidence="2 3">BW863</strain>
    </source>
</reference>
<evidence type="ECO:0000256" key="1">
    <source>
        <dbReference type="SAM" id="Phobius"/>
    </source>
</evidence>
<keyword evidence="1" id="KW-0472">Membrane</keyword>
<evidence type="ECO:0000313" key="3">
    <source>
        <dbReference type="Proteomes" id="UP000256900"/>
    </source>
</evidence>
<feature type="transmembrane region" description="Helical" evidence="1">
    <location>
        <begin position="113"/>
        <end position="130"/>
    </location>
</feature>
<keyword evidence="1" id="KW-1133">Transmembrane helix</keyword>
<accession>A0A3D9Z3B6</accession>
<feature type="transmembrane region" description="Helical" evidence="1">
    <location>
        <begin position="44"/>
        <end position="61"/>
    </location>
</feature>
<proteinExistence type="predicted"/>
<feature type="transmembrane region" description="Helical" evidence="1">
    <location>
        <begin position="82"/>
        <end position="107"/>
    </location>
</feature>
<dbReference type="Proteomes" id="UP000256900">
    <property type="component" value="Unassembled WGS sequence"/>
</dbReference>
<dbReference type="OrthoDB" id="9790409at2"/>
<organism evidence="2 3">
    <name type="scientific">Methylovirgula ligni</name>
    <dbReference type="NCBI Taxonomy" id="569860"/>
    <lineage>
        <taxon>Bacteria</taxon>
        <taxon>Pseudomonadati</taxon>
        <taxon>Pseudomonadota</taxon>
        <taxon>Alphaproteobacteria</taxon>
        <taxon>Hyphomicrobiales</taxon>
        <taxon>Beijerinckiaceae</taxon>
        <taxon>Methylovirgula</taxon>
    </lineage>
</organism>
<evidence type="ECO:0000313" key="2">
    <source>
        <dbReference type="EMBL" id="REF89597.1"/>
    </source>
</evidence>